<evidence type="ECO:0000313" key="2">
    <source>
        <dbReference type="Proteomes" id="UP001244443"/>
    </source>
</evidence>
<evidence type="ECO:0000313" key="1">
    <source>
        <dbReference type="EMBL" id="WMN06763.1"/>
    </source>
</evidence>
<sequence>MEYFSNKELGEPHGWIGNSGHHYLFKKNYSARAKEPAENFIYNVETTAIIDRFEGEIINGFRRKNISYFISDGYLLLNTSDYSENQTGIKLYSYKN</sequence>
<dbReference type="RefSeq" id="WP_308356708.1">
    <property type="nucleotide sequence ID" value="NZ_CP129970.2"/>
</dbReference>
<organism evidence="1 2">
    <name type="scientific">Marivirga arenosa</name>
    <dbReference type="NCBI Taxonomy" id="3059076"/>
    <lineage>
        <taxon>Bacteria</taxon>
        <taxon>Pseudomonadati</taxon>
        <taxon>Bacteroidota</taxon>
        <taxon>Cytophagia</taxon>
        <taxon>Cytophagales</taxon>
        <taxon>Marivirgaceae</taxon>
        <taxon>Marivirga</taxon>
    </lineage>
</organism>
<dbReference type="AlphaFoldDB" id="A0AA51N672"/>
<reference evidence="1" key="1">
    <citation type="submission" date="2023-08" db="EMBL/GenBank/DDBJ databases">
        <title>Comparative genomics and taxonomic characterization of three novel marine species of genus Marivirga.</title>
        <authorList>
            <person name="Muhammad N."/>
            <person name="Kim S.-G."/>
        </authorList>
    </citation>
    <scope>NUCLEOTIDE SEQUENCE [LARGE SCALE GENOMIC DNA]</scope>
    <source>
        <strain evidence="1">ABR2-2</strain>
    </source>
</reference>
<protein>
    <submittedName>
        <fullName evidence="1">Uncharacterized protein</fullName>
    </submittedName>
</protein>
<name>A0AA51N672_9BACT</name>
<proteinExistence type="predicted"/>
<gene>
    <name evidence="1" type="ORF">QYS48_33635</name>
</gene>
<accession>A0AA51N672</accession>
<dbReference type="EMBL" id="CP129970">
    <property type="protein sequence ID" value="WMN06763.1"/>
    <property type="molecule type" value="Genomic_DNA"/>
</dbReference>
<keyword evidence="2" id="KW-1185">Reference proteome</keyword>
<dbReference type="Proteomes" id="UP001244443">
    <property type="component" value="Chromosome"/>
</dbReference>